<protein>
    <recommendedName>
        <fullName evidence="2 5">Superoxide dismutase</fullName>
        <ecNumber evidence="2 5">1.15.1.1</ecNumber>
    </recommendedName>
</protein>
<sequence>MAFELPPLPYAYDALDPYMSAQTLQFHHDKHHQAYVTTLNNLIKDTPLADKSLEEICKASYGDPSKQTIFNNAGQHWNHTLFWQMMKKGGGGAIPGELEAKIKEDLGGIDQFKEAFTQAGLTQFGSGWAWLVVDGGKLKVTKTPNGENPLVHGQTALLGCDVWEHSYYLDYQNRRADYLKAYLDNMVNWEFVAELYSKA</sequence>
<feature type="domain" description="Manganese/iron superoxide dismutase N-terminal" evidence="6">
    <location>
        <begin position="3"/>
        <end position="87"/>
    </location>
</feature>
<organism evidence="8 9">
    <name type="scientific">Skermanella cutis</name>
    <dbReference type="NCBI Taxonomy" id="2775420"/>
    <lineage>
        <taxon>Bacteria</taxon>
        <taxon>Pseudomonadati</taxon>
        <taxon>Pseudomonadota</taxon>
        <taxon>Alphaproteobacteria</taxon>
        <taxon>Rhodospirillales</taxon>
        <taxon>Azospirillaceae</taxon>
        <taxon>Skermanella</taxon>
    </lineage>
</organism>
<dbReference type="Pfam" id="PF00081">
    <property type="entry name" value="Sod_Fe_N"/>
    <property type="match status" value="1"/>
</dbReference>
<dbReference type="PROSITE" id="PS00088">
    <property type="entry name" value="SOD_MN"/>
    <property type="match status" value="1"/>
</dbReference>
<dbReference type="InterPro" id="IPR019833">
    <property type="entry name" value="Mn/Fe_SOD_BS"/>
</dbReference>
<comment type="catalytic activity">
    <reaction evidence="5">
        <text>2 superoxide + 2 H(+) = H2O2 + O2</text>
        <dbReference type="Rhea" id="RHEA:20696"/>
        <dbReference type="ChEBI" id="CHEBI:15378"/>
        <dbReference type="ChEBI" id="CHEBI:15379"/>
        <dbReference type="ChEBI" id="CHEBI:16240"/>
        <dbReference type="ChEBI" id="CHEBI:18421"/>
        <dbReference type="EC" id="1.15.1.1"/>
    </reaction>
</comment>
<proteinExistence type="inferred from homology"/>
<dbReference type="SUPFAM" id="SSF46609">
    <property type="entry name" value="Fe,Mn superoxide dismutase (SOD), N-terminal domain"/>
    <property type="match status" value="1"/>
</dbReference>
<reference evidence="8" key="1">
    <citation type="submission" date="2021-02" db="EMBL/GenBank/DDBJ databases">
        <title>Skermanella TT6 skin isolate.</title>
        <authorList>
            <person name="Lee K."/>
            <person name="Ganzorig M."/>
        </authorList>
    </citation>
    <scope>NUCLEOTIDE SEQUENCE</scope>
    <source>
        <strain evidence="8">TT6</strain>
    </source>
</reference>
<comment type="similarity">
    <text evidence="1 5">Belongs to the iron/manganese superoxide dismutase family.</text>
</comment>
<keyword evidence="3 5" id="KW-0479">Metal-binding</keyword>
<dbReference type="InterPro" id="IPR019832">
    <property type="entry name" value="Mn/Fe_SOD_C"/>
</dbReference>
<dbReference type="RefSeq" id="WP_201079659.1">
    <property type="nucleotide sequence ID" value="NZ_CP067420.1"/>
</dbReference>
<dbReference type="PANTHER" id="PTHR42769">
    <property type="entry name" value="SUPEROXIDE DISMUTASE"/>
    <property type="match status" value="1"/>
</dbReference>
<dbReference type="PRINTS" id="PR01703">
    <property type="entry name" value="MNSODISMTASE"/>
</dbReference>
<dbReference type="PANTHER" id="PTHR42769:SF3">
    <property type="entry name" value="SUPEROXIDE DISMUTASE [FE] 2, CHLOROPLASTIC"/>
    <property type="match status" value="1"/>
</dbReference>
<evidence type="ECO:0000256" key="3">
    <source>
        <dbReference type="ARBA" id="ARBA00022723"/>
    </source>
</evidence>
<keyword evidence="4 5" id="KW-0560">Oxidoreductase</keyword>
<name>A0ABX7BBM1_9PROT</name>
<dbReference type="Pfam" id="PF02777">
    <property type="entry name" value="Sod_Fe_C"/>
    <property type="match status" value="1"/>
</dbReference>
<dbReference type="EC" id="1.15.1.1" evidence="2 5"/>
<evidence type="ECO:0000256" key="2">
    <source>
        <dbReference type="ARBA" id="ARBA00012682"/>
    </source>
</evidence>
<dbReference type="Gene3D" id="1.10.287.990">
    <property type="entry name" value="Fe,Mn superoxide dismutase (SOD) domain"/>
    <property type="match status" value="1"/>
</dbReference>
<dbReference type="InterPro" id="IPR036324">
    <property type="entry name" value="Mn/Fe_SOD_N_sf"/>
</dbReference>
<dbReference type="Gene3D" id="3.55.40.20">
    <property type="entry name" value="Iron/manganese superoxide dismutase, C-terminal domain"/>
    <property type="match status" value="1"/>
</dbReference>
<dbReference type="PIRSF" id="PIRSF000349">
    <property type="entry name" value="SODismutase"/>
    <property type="match status" value="1"/>
</dbReference>
<dbReference type="InterPro" id="IPR036314">
    <property type="entry name" value="SOD_C_sf"/>
</dbReference>
<evidence type="ECO:0000313" key="8">
    <source>
        <dbReference type="EMBL" id="QQP91587.1"/>
    </source>
</evidence>
<keyword evidence="9" id="KW-1185">Reference proteome</keyword>
<evidence type="ECO:0000313" key="9">
    <source>
        <dbReference type="Proteomes" id="UP000595197"/>
    </source>
</evidence>
<dbReference type="SUPFAM" id="SSF54719">
    <property type="entry name" value="Fe,Mn superoxide dismutase (SOD), C-terminal domain"/>
    <property type="match status" value="1"/>
</dbReference>
<evidence type="ECO:0000259" key="6">
    <source>
        <dbReference type="Pfam" id="PF00081"/>
    </source>
</evidence>
<evidence type="ECO:0000259" key="7">
    <source>
        <dbReference type="Pfam" id="PF02777"/>
    </source>
</evidence>
<dbReference type="InterPro" id="IPR019831">
    <property type="entry name" value="Mn/Fe_SOD_N"/>
</dbReference>
<comment type="function">
    <text evidence="5">Destroys radicals which are normally produced within the cells and which are toxic to biological systems.</text>
</comment>
<feature type="domain" description="Manganese/iron superoxide dismutase C-terminal" evidence="7">
    <location>
        <begin position="96"/>
        <end position="194"/>
    </location>
</feature>
<evidence type="ECO:0000256" key="5">
    <source>
        <dbReference type="RuleBase" id="RU000414"/>
    </source>
</evidence>
<evidence type="ECO:0000256" key="1">
    <source>
        <dbReference type="ARBA" id="ARBA00008714"/>
    </source>
</evidence>
<evidence type="ECO:0000256" key="4">
    <source>
        <dbReference type="ARBA" id="ARBA00023002"/>
    </source>
</evidence>
<dbReference type="Proteomes" id="UP000595197">
    <property type="component" value="Chromosome"/>
</dbReference>
<gene>
    <name evidence="8" type="ORF">IGS68_10415</name>
</gene>
<dbReference type="EMBL" id="CP067420">
    <property type="protein sequence ID" value="QQP91587.1"/>
    <property type="molecule type" value="Genomic_DNA"/>
</dbReference>
<accession>A0ABX7BBM1</accession>
<dbReference type="InterPro" id="IPR001189">
    <property type="entry name" value="Mn/Fe_SOD"/>
</dbReference>